<feature type="region of interest" description="Disordered" evidence="1">
    <location>
        <begin position="685"/>
        <end position="722"/>
    </location>
</feature>
<accession>A0A8J5CGD1</accession>
<protein>
    <recommendedName>
        <fullName evidence="6">DUF4378 domain-containing protein</fullName>
    </recommendedName>
</protein>
<dbReference type="AlphaFoldDB" id="A0A8J5CGD1"/>
<dbReference type="Pfam" id="PF12552">
    <property type="entry name" value="DUF3741"/>
    <property type="match status" value="1"/>
</dbReference>
<feature type="compositionally biased region" description="Basic and acidic residues" evidence="1">
    <location>
        <begin position="469"/>
        <end position="485"/>
    </location>
</feature>
<feature type="compositionally biased region" description="Polar residues" evidence="1">
    <location>
        <begin position="707"/>
        <end position="719"/>
    </location>
</feature>
<feature type="compositionally biased region" description="Basic and acidic residues" evidence="1">
    <location>
        <begin position="213"/>
        <end position="234"/>
    </location>
</feature>
<reference evidence="4 5" key="1">
    <citation type="submission" date="2020-08" db="EMBL/GenBank/DDBJ databases">
        <title>Plant Genome Project.</title>
        <authorList>
            <person name="Zhang R.-G."/>
        </authorList>
    </citation>
    <scope>NUCLEOTIDE SEQUENCE [LARGE SCALE GENOMIC DNA]</scope>
    <source>
        <tissue evidence="4">Rhizome</tissue>
    </source>
</reference>
<feature type="region of interest" description="Disordered" evidence="1">
    <location>
        <begin position="199"/>
        <end position="234"/>
    </location>
</feature>
<gene>
    <name evidence="4" type="ORF">ZIOFF_064225</name>
</gene>
<dbReference type="PANTHER" id="PTHR47212">
    <property type="entry name" value="ADHESIN-LIKE PROTEIN, PUTATIVE (DUF3741)-RELATED"/>
    <property type="match status" value="1"/>
</dbReference>
<evidence type="ECO:0008006" key="6">
    <source>
        <dbReference type="Google" id="ProtNLM"/>
    </source>
</evidence>
<feature type="compositionally biased region" description="Basic and acidic residues" evidence="1">
    <location>
        <begin position="493"/>
        <end position="506"/>
    </location>
</feature>
<proteinExistence type="predicted"/>
<comment type="caution">
    <text evidence="4">The sequence shown here is derived from an EMBL/GenBank/DDBJ whole genome shotgun (WGS) entry which is preliminary data.</text>
</comment>
<dbReference type="Proteomes" id="UP000734854">
    <property type="component" value="Unassembled WGS sequence"/>
</dbReference>
<evidence type="ECO:0000256" key="1">
    <source>
        <dbReference type="SAM" id="MobiDB-lite"/>
    </source>
</evidence>
<dbReference type="EMBL" id="JACMSC010000018">
    <property type="protein sequence ID" value="KAG6475008.1"/>
    <property type="molecule type" value="Genomic_DNA"/>
</dbReference>
<evidence type="ECO:0000259" key="3">
    <source>
        <dbReference type="Pfam" id="PF14309"/>
    </source>
</evidence>
<organism evidence="4 5">
    <name type="scientific">Zingiber officinale</name>
    <name type="common">Ginger</name>
    <name type="synonym">Amomum zingiber</name>
    <dbReference type="NCBI Taxonomy" id="94328"/>
    <lineage>
        <taxon>Eukaryota</taxon>
        <taxon>Viridiplantae</taxon>
        <taxon>Streptophyta</taxon>
        <taxon>Embryophyta</taxon>
        <taxon>Tracheophyta</taxon>
        <taxon>Spermatophyta</taxon>
        <taxon>Magnoliopsida</taxon>
        <taxon>Liliopsida</taxon>
        <taxon>Zingiberales</taxon>
        <taxon>Zingiberaceae</taxon>
        <taxon>Zingiber</taxon>
    </lineage>
</organism>
<dbReference type="PANTHER" id="PTHR47212:SF4">
    <property type="entry name" value="ADHESIN-LIKE PROTEIN, PUTATIVE (DUF3741)-RELATED"/>
    <property type="match status" value="1"/>
</dbReference>
<evidence type="ECO:0000313" key="5">
    <source>
        <dbReference type="Proteomes" id="UP000734854"/>
    </source>
</evidence>
<keyword evidence="5" id="KW-1185">Reference proteome</keyword>
<feature type="region of interest" description="Disordered" evidence="1">
    <location>
        <begin position="456"/>
        <end position="531"/>
    </location>
</feature>
<dbReference type="Pfam" id="PF14309">
    <property type="entry name" value="DUF4378"/>
    <property type="match status" value="1"/>
</dbReference>
<evidence type="ECO:0000259" key="2">
    <source>
        <dbReference type="Pfam" id="PF12552"/>
    </source>
</evidence>
<feature type="compositionally biased region" description="Polar residues" evidence="1">
    <location>
        <begin position="508"/>
        <end position="521"/>
    </location>
</feature>
<feature type="domain" description="DUF4378" evidence="3">
    <location>
        <begin position="863"/>
        <end position="1006"/>
    </location>
</feature>
<name>A0A8J5CGD1_ZINOF</name>
<evidence type="ECO:0000313" key="4">
    <source>
        <dbReference type="EMBL" id="KAG6475008.1"/>
    </source>
</evidence>
<dbReference type="InterPro" id="IPR022212">
    <property type="entry name" value="DUF3741"/>
</dbReference>
<dbReference type="InterPro" id="IPR025486">
    <property type="entry name" value="DUF4378"/>
</dbReference>
<feature type="domain" description="DUF3741" evidence="2">
    <location>
        <begin position="371"/>
        <end position="411"/>
    </location>
</feature>
<sequence>MRQCKKRQKRSPKDETFAGTEREWERFLPASRSTIIGRAVPVFSFFPKYASSRKGVAFGGRRSAFDEIWIRADVKISTCYPGWGKRDPFVSFFETGTSCDLDSDLMLGCVGSEALFIFCNLAEEKQKIKLLFTSLRLFKPDFCFQFSRQFLKKVSAKNTLWIMAKRSIKRPPQLEKNNAGCLWPLISLFDFHKSPPTPRLLSDVRPASSRQGSKGDSKIKLDKPSSNRGKYEDAKNVTGIKAKGDDASFASVKTLMKEEMVRERSNKYKLTSDSDVNNQTELLNLAGQGSDKITLTNGSSLDSDLIAFLVEFYTYKQSHKDIIVIDNDKIDLIAMVQKLNDHPSEFDSQLNRKDYIIFKALADVFEAIANQKYVDMRHLLDNVSQSKEFMEALEIINSNKDVVLKLLKDPDWGIYKCQEGEAGKFDSFGFENYSENVRMFQEDIMCSKKCDQLENKDMGHNQRRPRFFWRKDRLKEKESEKKSVDSENQTRMPVEKPTKATKKGQEIKSVQNLSHASQSKTGGHEEGDRVMSNFSLREIKRKIKGIIGGNKKERRVISMDGILHKIPIGHKVPGDKEKLLYNDIVVASSKSKLLHDKEKPPIAKENDSKVNPEDCKPRISNDISAIKSTPPIYAEAKKHLADILDTEGQTTSYKTARVSKSLCKLFSMHEDDALCMKMSSPDEKEVVLPSEEAGSIPLQKLKEEDANNSSSPSKQNMEVSSCPGDYRIDEAILGLKTEFVDKCVVSDPDHDESVQNGEKSDAINNLLTDQSDNEAGVASGTSNVDLAHSMIQSIPTSFCKENLEASEKTTTKSGRPIPVSILEKFIPEDFTIPKLRAAHPIFPTKEERTTSRTYFTDRRARVKYVEAILEASGLKTNDFSRWHLSDNLLEPSMFYEVGSSCYPQIEDPKLLFDCINEALEEIQENFKCTPWVSLLSANVPIAPRGWSLSKEVNRIIERHIPLDFSDSIDPLVTKDMEVGSWMGLQFETEAAVLEIWDTALDDLVEEAIFDLWLDLSADW</sequence>